<dbReference type="EMBL" id="JAXCGZ010015230">
    <property type="protein sequence ID" value="KAK7070812.1"/>
    <property type="molecule type" value="Genomic_DNA"/>
</dbReference>
<name>A0AAN8WRD3_HALRR</name>
<comment type="caution">
    <text evidence="1">The sequence shown here is derived from an EMBL/GenBank/DDBJ whole genome shotgun (WGS) entry which is preliminary data.</text>
</comment>
<accession>A0AAN8WRD3</accession>
<keyword evidence="2" id="KW-1185">Reference proteome</keyword>
<proteinExistence type="predicted"/>
<gene>
    <name evidence="1" type="ORF">SK128_002782</name>
</gene>
<dbReference type="Proteomes" id="UP001381693">
    <property type="component" value="Unassembled WGS sequence"/>
</dbReference>
<protein>
    <submittedName>
        <fullName evidence="1">Uncharacterized protein</fullName>
    </submittedName>
</protein>
<sequence length="64" mass="7255">RHYLVSAHLRLGYRLVWQVGNAGDVPQYPSCKLCNTPSANNLQHYCLESHAVADLIPHRRSVTK</sequence>
<feature type="non-terminal residue" evidence="1">
    <location>
        <position position="1"/>
    </location>
</feature>
<organism evidence="1 2">
    <name type="scientific">Halocaridina rubra</name>
    <name type="common">Hawaiian red shrimp</name>
    <dbReference type="NCBI Taxonomy" id="373956"/>
    <lineage>
        <taxon>Eukaryota</taxon>
        <taxon>Metazoa</taxon>
        <taxon>Ecdysozoa</taxon>
        <taxon>Arthropoda</taxon>
        <taxon>Crustacea</taxon>
        <taxon>Multicrustacea</taxon>
        <taxon>Malacostraca</taxon>
        <taxon>Eumalacostraca</taxon>
        <taxon>Eucarida</taxon>
        <taxon>Decapoda</taxon>
        <taxon>Pleocyemata</taxon>
        <taxon>Caridea</taxon>
        <taxon>Atyoidea</taxon>
        <taxon>Atyidae</taxon>
        <taxon>Halocaridina</taxon>
    </lineage>
</organism>
<dbReference type="AlphaFoldDB" id="A0AAN8WRD3"/>
<reference evidence="1 2" key="1">
    <citation type="submission" date="2023-11" db="EMBL/GenBank/DDBJ databases">
        <title>Halocaridina rubra genome assembly.</title>
        <authorList>
            <person name="Smith C."/>
        </authorList>
    </citation>
    <scope>NUCLEOTIDE SEQUENCE [LARGE SCALE GENOMIC DNA]</scope>
    <source>
        <strain evidence="1">EP-1</strain>
        <tissue evidence="1">Whole</tissue>
    </source>
</reference>
<evidence type="ECO:0000313" key="1">
    <source>
        <dbReference type="EMBL" id="KAK7070812.1"/>
    </source>
</evidence>
<feature type="non-terminal residue" evidence="1">
    <location>
        <position position="64"/>
    </location>
</feature>
<evidence type="ECO:0000313" key="2">
    <source>
        <dbReference type="Proteomes" id="UP001381693"/>
    </source>
</evidence>